<dbReference type="InterPro" id="IPR020846">
    <property type="entry name" value="MFS_dom"/>
</dbReference>
<dbReference type="Gene3D" id="1.20.1250.20">
    <property type="entry name" value="MFS general substrate transporter like domains"/>
    <property type="match status" value="2"/>
</dbReference>
<dbReference type="InterPro" id="IPR036259">
    <property type="entry name" value="MFS_trans_sf"/>
</dbReference>
<dbReference type="Proteomes" id="UP000326877">
    <property type="component" value="Unassembled WGS sequence"/>
</dbReference>
<dbReference type="PROSITE" id="PS50850">
    <property type="entry name" value="MFS"/>
    <property type="match status" value="1"/>
</dbReference>
<dbReference type="PANTHER" id="PTHR11360:SF287">
    <property type="entry name" value="MFS MONOCARBOXYLATE TRANSPORTER"/>
    <property type="match status" value="1"/>
</dbReference>
<gene>
    <name evidence="5" type="ORF">BDV23DRAFT_193773</name>
</gene>
<proteinExistence type="inferred from homology"/>
<feature type="transmembrane region" description="Helical" evidence="3">
    <location>
        <begin position="182"/>
        <end position="205"/>
    </location>
</feature>
<dbReference type="InterPro" id="IPR011701">
    <property type="entry name" value="MFS"/>
</dbReference>
<keyword evidence="3" id="KW-0472">Membrane</keyword>
<accession>A0A5N7C8R3</accession>
<dbReference type="InterPro" id="IPR050327">
    <property type="entry name" value="Proton-linked_MCT"/>
</dbReference>
<feature type="transmembrane region" description="Helical" evidence="3">
    <location>
        <begin position="290"/>
        <end position="310"/>
    </location>
</feature>
<dbReference type="GO" id="GO:0022857">
    <property type="term" value="F:transmembrane transporter activity"/>
    <property type="evidence" value="ECO:0007669"/>
    <property type="project" value="InterPro"/>
</dbReference>
<dbReference type="AlphaFoldDB" id="A0A5N7C8R3"/>
<comment type="subcellular location">
    <subcellularLocation>
        <location evidence="1">Membrane</location>
        <topology evidence="1">Multi-pass membrane protein</topology>
    </subcellularLocation>
</comment>
<evidence type="ECO:0000313" key="5">
    <source>
        <dbReference type="EMBL" id="KAE8390369.1"/>
    </source>
</evidence>
<feature type="transmembrane region" description="Helical" evidence="3">
    <location>
        <begin position="316"/>
        <end position="338"/>
    </location>
</feature>
<protein>
    <submittedName>
        <fullName evidence="5">Major facilitator superfamily domain-containing protein</fullName>
    </submittedName>
</protein>
<dbReference type="OrthoDB" id="2213137at2759"/>
<feature type="transmembrane region" description="Helical" evidence="3">
    <location>
        <begin position="150"/>
        <end position="170"/>
    </location>
</feature>
<dbReference type="Pfam" id="PF07690">
    <property type="entry name" value="MFS_1"/>
    <property type="match status" value="1"/>
</dbReference>
<organism evidence="5">
    <name type="scientific">Petromyces alliaceus</name>
    <name type="common">Aspergillus alliaceus</name>
    <dbReference type="NCBI Taxonomy" id="209559"/>
    <lineage>
        <taxon>Eukaryota</taxon>
        <taxon>Fungi</taxon>
        <taxon>Dikarya</taxon>
        <taxon>Ascomycota</taxon>
        <taxon>Pezizomycotina</taxon>
        <taxon>Eurotiomycetes</taxon>
        <taxon>Eurotiomycetidae</taxon>
        <taxon>Eurotiales</taxon>
        <taxon>Aspergillaceae</taxon>
        <taxon>Aspergillus</taxon>
        <taxon>Aspergillus subgen. Circumdati</taxon>
    </lineage>
</organism>
<evidence type="ECO:0000256" key="1">
    <source>
        <dbReference type="ARBA" id="ARBA00004141"/>
    </source>
</evidence>
<keyword evidence="3" id="KW-0812">Transmembrane</keyword>
<dbReference type="SUPFAM" id="SSF103473">
    <property type="entry name" value="MFS general substrate transporter"/>
    <property type="match status" value="1"/>
</dbReference>
<sequence length="419" mass="45325">MIEDLTHEFSLPPPDTGYRPWICLAACFLVEALVWGFPFSYGIFHDYYSSHEPFMSQPSGIAAIGTSAMGIMYFGCNFCFLGIRVLPWLKNKIALAGLCVMIVSLVASSFAESVQQLILTQGILYGIGGTLLYSPVIVYVDEWFVRRKGFAYGIMWAGTGFAGVTIPFIMDWGLNKYAWPTVLRGWAVVLFVLTGPLLAIIRPRIPPSQAQKPHRIDLSFLTNRTFLLCQLGNVLEGLGFFAPAIYLPLYARSMGLRNEAVTATVALLNIATVFGCIFIGILIDRFHVTTAILVSSIGATVSIFLMWGFAETHPLLCAFAVVYGFFAGSFTSTYTGIVKEVKKEHPSVDAGIIIGVLASGRGIGSIACGPLSEALLQNHPWEGELAFGYGSGYGALIVFTGVTAGLGGVSFVARRVGCI</sequence>
<keyword evidence="3" id="KW-1133">Transmembrane helix</keyword>
<name>A0A5N7C8R3_PETAA</name>
<evidence type="ECO:0000256" key="3">
    <source>
        <dbReference type="SAM" id="Phobius"/>
    </source>
</evidence>
<feature type="domain" description="Major facilitator superfamily (MFS) profile" evidence="4">
    <location>
        <begin position="225"/>
        <end position="419"/>
    </location>
</feature>
<dbReference type="GO" id="GO:0016020">
    <property type="term" value="C:membrane"/>
    <property type="evidence" value="ECO:0007669"/>
    <property type="project" value="UniProtKB-SubCell"/>
</dbReference>
<feature type="transmembrane region" description="Helical" evidence="3">
    <location>
        <begin position="392"/>
        <end position="413"/>
    </location>
</feature>
<dbReference type="PANTHER" id="PTHR11360">
    <property type="entry name" value="MONOCARBOXYLATE TRANSPORTER"/>
    <property type="match status" value="1"/>
</dbReference>
<feature type="transmembrane region" description="Helical" evidence="3">
    <location>
        <begin position="261"/>
        <end position="283"/>
    </location>
</feature>
<evidence type="ECO:0000259" key="4">
    <source>
        <dbReference type="PROSITE" id="PS50850"/>
    </source>
</evidence>
<reference evidence="5" key="1">
    <citation type="submission" date="2019-04" db="EMBL/GenBank/DDBJ databases">
        <title>Friends and foes A comparative genomics studyof 23 Aspergillus species from section Flavi.</title>
        <authorList>
            <consortium name="DOE Joint Genome Institute"/>
            <person name="Kjaerbolling I."/>
            <person name="Vesth T."/>
            <person name="Frisvad J.C."/>
            <person name="Nybo J.L."/>
            <person name="Theobald S."/>
            <person name="Kildgaard S."/>
            <person name="Isbrandt T."/>
            <person name="Kuo A."/>
            <person name="Sato A."/>
            <person name="Lyhne E.K."/>
            <person name="Kogle M.E."/>
            <person name="Wiebenga A."/>
            <person name="Kun R.S."/>
            <person name="Lubbers R.J."/>
            <person name="Makela M.R."/>
            <person name="Barry K."/>
            <person name="Chovatia M."/>
            <person name="Clum A."/>
            <person name="Daum C."/>
            <person name="Haridas S."/>
            <person name="He G."/>
            <person name="LaButti K."/>
            <person name="Lipzen A."/>
            <person name="Mondo S."/>
            <person name="Riley R."/>
            <person name="Salamov A."/>
            <person name="Simmons B.A."/>
            <person name="Magnuson J.K."/>
            <person name="Henrissat B."/>
            <person name="Mortensen U.H."/>
            <person name="Larsen T.O."/>
            <person name="Devries R.P."/>
            <person name="Grigoriev I.V."/>
            <person name="Machida M."/>
            <person name="Baker S.E."/>
            <person name="Andersen M.R."/>
        </authorList>
    </citation>
    <scope>NUCLEOTIDE SEQUENCE [LARGE SCALE GENOMIC DNA]</scope>
    <source>
        <strain evidence="5">IBT 14317</strain>
    </source>
</reference>
<dbReference type="EMBL" id="ML735255">
    <property type="protein sequence ID" value="KAE8390369.1"/>
    <property type="molecule type" value="Genomic_DNA"/>
</dbReference>
<feature type="transmembrane region" description="Helical" evidence="3">
    <location>
        <begin position="93"/>
        <end position="111"/>
    </location>
</feature>
<comment type="similarity">
    <text evidence="2">Belongs to the major facilitator superfamily. Monocarboxylate porter (TC 2.A.1.13) family.</text>
</comment>
<evidence type="ECO:0000256" key="2">
    <source>
        <dbReference type="ARBA" id="ARBA00006727"/>
    </source>
</evidence>
<feature type="transmembrane region" description="Helical" evidence="3">
    <location>
        <begin position="21"/>
        <end position="41"/>
    </location>
</feature>
<feature type="transmembrane region" description="Helical" evidence="3">
    <location>
        <begin position="61"/>
        <end position="81"/>
    </location>
</feature>
<feature type="transmembrane region" description="Helical" evidence="3">
    <location>
        <begin position="117"/>
        <end position="138"/>
    </location>
</feature>